<proteinExistence type="predicted"/>
<reference evidence="1" key="1">
    <citation type="submission" date="2019-02" db="EMBL/GenBank/DDBJ databases">
        <authorList>
            <person name="Gruber-Vodicka R. H."/>
            <person name="Seah K. B. B."/>
        </authorList>
    </citation>
    <scope>NUCLEOTIDE SEQUENCE</scope>
    <source>
        <strain evidence="1">BECK_S313</strain>
    </source>
</reference>
<dbReference type="AlphaFoldDB" id="A0A450X5V8"/>
<accession>A0A450X5V8</accession>
<protein>
    <recommendedName>
        <fullName evidence="2">Reverse transcriptase (RNA-dependent DNA polymerase)</fullName>
    </recommendedName>
</protein>
<dbReference type="EMBL" id="CAADFK010000427">
    <property type="protein sequence ID" value="VFK24744.1"/>
    <property type="molecule type" value="Genomic_DNA"/>
</dbReference>
<gene>
    <name evidence="1" type="ORF">BECKLPF1236B_GA0070989_14272</name>
</gene>
<name>A0A450X5V8_9GAMM</name>
<sequence length="141" mass="15961">MPSRKGLRLKCKVYSLTGRITPKLMREAFKNVKRNRGAAGIDKVSVQMFEAPINKIPDENLDASIRNLKTRGQFQPKPLRRVVIPKDKENMYWVRKRLAPLPPRCREGVDSPHLPTCPFRASGDSARSTPFGELCVLIYAG</sequence>
<organism evidence="1">
    <name type="scientific">Candidatus Kentrum sp. LPFa</name>
    <dbReference type="NCBI Taxonomy" id="2126335"/>
    <lineage>
        <taxon>Bacteria</taxon>
        <taxon>Pseudomonadati</taxon>
        <taxon>Pseudomonadota</taxon>
        <taxon>Gammaproteobacteria</taxon>
        <taxon>Candidatus Kentrum</taxon>
    </lineage>
</organism>
<evidence type="ECO:0000313" key="1">
    <source>
        <dbReference type="EMBL" id="VFK24744.1"/>
    </source>
</evidence>
<evidence type="ECO:0008006" key="2">
    <source>
        <dbReference type="Google" id="ProtNLM"/>
    </source>
</evidence>